<dbReference type="Gene3D" id="3.30.1360.40">
    <property type="match status" value="1"/>
</dbReference>
<evidence type="ECO:0000313" key="8">
    <source>
        <dbReference type="Proteomes" id="UP000229681"/>
    </source>
</evidence>
<dbReference type="GO" id="GO:0006415">
    <property type="term" value="P:translational termination"/>
    <property type="evidence" value="ECO:0007669"/>
    <property type="project" value="UniProtKB-UniRule"/>
</dbReference>
<evidence type="ECO:0000256" key="5">
    <source>
        <dbReference type="HAMAP-Rule" id="MF_00040"/>
    </source>
</evidence>
<evidence type="ECO:0000256" key="3">
    <source>
        <dbReference type="ARBA" id="ARBA00022490"/>
    </source>
</evidence>
<dbReference type="SUPFAM" id="SSF55194">
    <property type="entry name" value="Ribosome recycling factor, RRF"/>
    <property type="match status" value="1"/>
</dbReference>
<evidence type="ECO:0000256" key="1">
    <source>
        <dbReference type="ARBA" id="ARBA00004496"/>
    </source>
</evidence>
<dbReference type="CDD" id="cd00520">
    <property type="entry name" value="RRF"/>
    <property type="match status" value="1"/>
</dbReference>
<evidence type="ECO:0000313" key="7">
    <source>
        <dbReference type="EMBL" id="PJF37077.1"/>
    </source>
</evidence>
<dbReference type="GO" id="GO:0005737">
    <property type="term" value="C:cytoplasm"/>
    <property type="evidence" value="ECO:0007669"/>
    <property type="project" value="UniProtKB-SubCell"/>
</dbReference>
<dbReference type="Gene3D" id="1.10.132.20">
    <property type="entry name" value="Ribosome-recycling factor"/>
    <property type="match status" value="1"/>
</dbReference>
<evidence type="ECO:0000259" key="6">
    <source>
        <dbReference type="Pfam" id="PF01765"/>
    </source>
</evidence>
<evidence type="ECO:0000256" key="2">
    <source>
        <dbReference type="ARBA" id="ARBA00005912"/>
    </source>
</evidence>
<dbReference type="PANTHER" id="PTHR20982:SF3">
    <property type="entry name" value="MITOCHONDRIAL RIBOSOME RECYCLING FACTOR PSEUDO 1"/>
    <property type="match status" value="1"/>
</dbReference>
<dbReference type="HAMAP" id="MF_00040">
    <property type="entry name" value="RRF"/>
    <property type="match status" value="1"/>
</dbReference>
<gene>
    <name evidence="5" type="primary">frr</name>
    <name evidence="7" type="ORF">CUN49_02250</name>
</gene>
<dbReference type="AlphaFoldDB" id="A0A2M8PHQ2"/>
<comment type="function">
    <text evidence="5">Responsible for the release of ribosomes from messenger RNA at the termination of protein biosynthesis. May increase the efficiency of translation by recycling ribosomes from one round of translation to another.</text>
</comment>
<dbReference type="InterPro" id="IPR023584">
    <property type="entry name" value="Ribosome_recyc_fac_dom"/>
</dbReference>
<comment type="similarity">
    <text evidence="2 5">Belongs to the RRF family.</text>
</comment>
<dbReference type="Proteomes" id="UP000229681">
    <property type="component" value="Unassembled WGS sequence"/>
</dbReference>
<accession>A0A2M8PHQ2</accession>
<keyword evidence="3 5" id="KW-0963">Cytoplasm</keyword>
<dbReference type="InterPro" id="IPR036191">
    <property type="entry name" value="RRF_sf"/>
</dbReference>
<reference evidence="7 8" key="1">
    <citation type="submission" date="2017-11" db="EMBL/GenBank/DDBJ databases">
        <title>Evolution of Phototrophy in the Chloroflexi Phylum Driven by Horizontal Gene Transfer.</title>
        <authorList>
            <person name="Ward L.M."/>
            <person name="Hemp J."/>
            <person name="Shih P.M."/>
            <person name="Mcglynn S.E."/>
            <person name="Fischer W."/>
        </authorList>
    </citation>
    <scope>NUCLEOTIDE SEQUENCE [LARGE SCALE GENOMIC DNA]</scope>
    <source>
        <strain evidence="7">JP3_13</strain>
    </source>
</reference>
<feature type="domain" description="Ribosome recycling factor" evidence="6">
    <location>
        <begin position="20"/>
        <end position="183"/>
    </location>
</feature>
<dbReference type="FunFam" id="1.10.132.20:FF:000001">
    <property type="entry name" value="Ribosome-recycling factor"/>
    <property type="match status" value="1"/>
</dbReference>
<dbReference type="NCBIfam" id="TIGR00496">
    <property type="entry name" value="frr"/>
    <property type="match status" value="1"/>
</dbReference>
<dbReference type="EMBL" id="PGTM01000016">
    <property type="protein sequence ID" value="PJF37077.1"/>
    <property type="molecule type" value="Genomic_DNA"/>
</dbReference>
<evidence type="ECO:0000256" key="4">
    <source>
        <dbReference type="ARBA" id="ARBA00022917"/>
    </source>
</evidence>
<dbReference type="Pfam" id="PF01765">
    <property type="entry name" value="RRF"/>
    <property type="match status" value="1"/>
</dbReference>
<keyword evidence="4 5" id="KW-0648">Protein biosynthesis</keyword>
<organism evidence="7 8">
    <name type="scientific">Candidatus Thermofonsia Clade 1 bacterium</name>
    <dbReference type="NCBI Taxonomy" id="2364210"/>
    <lineage>
        <taxon>Bacteria</taxon>
        <taxon>Bacillati</taxon>
        <taxon>Chloroflexota</taxon>
        <taxon>Candidatus Thermofontia</taxon>
        <taxon>Candidatus Thermofonsia Clade 1</taxon>
    </lineage>
</organism>
<comment type="subcellular location">
    <subcellularLocation>
        <location evidence="1 5">Cytoplasm</location>
    </subcellularLocation>
</comment>
<dbReference type="GO" id="GO:0043023">
    <property type="term" value="F:ribosomal large subunit binding"/>
    <property type="evidence" value="ECO:0007669"/>
    <property type="project" value="TreeGrafter"/>
</dbReference>
<dbReference type="PANTHER" id="PTHR20982">
    <property type="entry name" value="RIBOSOME RECYCLING FACTOR"/>
    <property type="match status" value="1"/>
</dbReference>
<name>A0A2M8PHQ2_9CHLR</name>
<protein>
    <recommendedName>
        <fullName evidence="5">Ribosome-recycling factor</fullName>
        <shortName evidence="5">RRF</shortName>
    </recommendedName>
    <alternativeName>
        <fullName evidence="5">Ribosome-releasing factor</fullName>
    </alternativeName>
</protein>
<proteinExistence type="inferred from homology"/>
<dbReference type="InterPro" id="IPR002661">
    <property type="entry name" value="Ribosome_recyc_fac"/>
</dbReference>
<comment type="caution">
    <text evidence="7">The sequence shown here is derived from an EMBL/GenBank/DDBJ whole genome shotgun (WGS) entry which is preliminary data.</text>
</comment>
<sequence>MINDVLKDAEGRMKSAIAALEENLSGIRTGRASPALVEKIQVDYYGTPTPLYQMANISVPEALLIVIKPFDKSTIKDIEKAIRASELGLNPSNDGTIIRVPLPPLTTERRKELVKVVHQRLEEARVAVRNVRRHVIEELREFEKESLISEDEARNGQESIQKLTDRYIGQIDEIGKRKEQEIMAV</sequence>
<dbReference type="FunFam" id="3.30.1360.40:FF:000001">
    <property type="entry name" value="Ribosome-recycling factor"/>
    <property type="match status" value="1"/>
</dbReference>